<dbReference type="Proteomes" id="UP001165085">
    <property type="component" value="Unassembled WGS sequence"/>
</dbReference>
<comment type="caution">
    <text evidence="7">The sequence shown here is derived from an EMBL/GenBank/DDBJ whole genome shotgun (WGS) entry which is preliminary data.</text>
</comment>
<feature type="compositionally biased region" description="Low complexity" evidence="4">
    <location>
        <begin position="39"/>
        <end position="48"/>
    </location>
</feature>
<feature type="signal peptide" evidence="5">
    <location>
        <begin position="1"/>
        <end position="27"/>
    </location>
</feature>
<organism evidence="7 8">
    <name type="scientific">Triparma strigata</name>
    <dbReference type="NCBI Taxonomy" id="1606541"/>
    <lineage>
        <taxon>Eukaryota</taxon>
        <taxon>Sar</taxon>
        <taxon>Stramenopiles</taxon>
        <taxon>Ochrophyta</taxon>
        <taxon>Bolidophyceae</taxon>
        <taxon>Parmales</taxon>
        <taxon>Triparmaceae</taxon>
        <taxon>Triparma</taxon>
    </lineage>
</organism>
<dbReference type="InterPro" id="IPR051821">
    <property type="entry name" value="Asp/Asn_beta-hydroxylase"/>
</dbReference>
<dbReference type="PANTHER" id="PTHR46332:SF5">
    <property type="entry name" value="ASPARTATE BETA-HYDROXYLASE DOMAIN CONTAINING 2"/>
    <property type="match status" value="1"/>
</dbReference>
<reference evidence="8" key="1">
    <citation type="journal article" date="2023" name="Commun. Biol.">
        <title>Genome analysis of Parmales, the sister group of diatoms, reveals the evolutionary specialization of diatoms from phago-mixotrophs to photoautotrophs.</title>
        <authorList>
            <person name="Ban H."/>
            <person name="Sato S."/>
            <person name="Yoshikawa S."/>
            <person name="Yamada K."/>
            <person name="Nakamura Y."/>
            <person name="Ichinomiya M."/>
            <person name="Sato N."/>
            <person name="Blanc-Mathieu R."/>
            <person name="Endo H."/>
            <person name="Kuwata A."/>
            <person name="Ogata H."/>
        </authorList>
    </citation>
    <scope>NUCLEOTIDE SEQUENCE [LARGE SCALE GENOMIC DNA]</scope>
    <source>
        <strain evidence="8">NIES 3701</strain>
    </source>
</reference>
<keyword evidence="3" id="KW-0560">Oxidoreductase</keyword>
<dbReference type="InterPro" id="IPR027443">
    <property type="entry name" value="IPNS-like_sf"/>
</dbReference>
<sequence length="384" mass="43062">MKLSTVLLQRQTLLLILLLMLVDHCSTFSASKGFASKGFGSSSNSNSKQQTAKVKSVKGFGSQRPRAPSKSKPAPQSTNKPQDTTQIDPTLTLENCVLKALQKISQDPSLYTVPTSLDFFELLPPLLSSRYPTIPSRIPSFIHTYLLLSSLNSPEDSHKLLPASYTSDPRRPTKDVHAFMPGINSPTPFLDPSLFPLVKTLEDNLETIRSEYQALRSHFSGSPSGFKSLTSLNYDSGWSTLNLHQNSHRLPSFPYDLCPLTLSLLESFPIAGRISGFNRQLPGTGIPEHSDGNNMWLTLQMPLHTEKGKARIVNGGEERVYVEGKCEVYDTTYSHYTFNEGESERVVLHVDFWNWKEMEGEEIDVMKYVYELKEKFEGAERGSY</sequence>
<dbReference type="PANTHER" id="PTHR46332">
    <property type="entry name" value="ASPARTATE BETA-HYDROXYLASE DOMAIN-CONTAINING PROTEIN 2"/>
    <property type="match status" value="1"/>
</dbReference>
<dbReference type="OrthoDB" id="438431at2759"/>
<feature type="chain" id="PRO_5040850270" description="Aspartyl/asparaginy/proline hydroxylase domain-containing protein" evidence="5">
    <location>
        <begin position="28"/>
        <end position="384"/>
    </location>
</feature>
<dbReference type="Pfam" id="PF05118">
    <property type="entry name" value="Asp_Arg_Hydrox"/>
    <property type="match status" value="1"/>
</dbReference>
<dbReference type="Gene3D" id="2.60.120.330">
    <property type="entry name" value="B-lactam Antibiotic, Isopenicillin N Synthase, Chain"/>
    <property type="match status" value="1"/>
</dbReference>
<comment type="similarity">
    <text evidence="1">Belongs to the aspartyl/asparaginyl beta-hydroxylase family.</text>
</comment>
<dbReference type="EMBL" id="BRXY01000146">
    <property type="protein sequence ID" value="GMH71222.1"/>
    <property type="molecule type" value="Genomic_DNA"/>
</dbReference>
<accession>A0A9W7E9V3</accession>
<evidence type="ECO:0000256" key="1">
    <source>
        <dbReference type="ARBA" id="ARBA00007730"/>
    </source>
</evidence>
<dbReference type="GO" id="GO:0016020">
    <property type="term" value="C:membrane"/>
    <property type="evidence" value="ECO:0007669"/>
    <property type="project" value="TreeGrafter"/>
</dbReference>
<gene>
    <name evidence="7" type="ORF">TrST_g10484</name>
</gene>
<evidence type="ECO:0000256" key="3">
    <source>
        <dbReference type="ARBA" id="ARBA00023002"/>
    </source>
</evidence>
<dbReference type="InterPro" id="IPR007803">
    <property type="entry name" value="Asp/Arg/Pro-Hydrxlase"/>
</dbReference>
<proteinExistence type="inferred from homology"/>
<evidence type="ECO:0000313" key="7">
    <source>
        <dbReference type="EMBL" id="GMH71222.1"/>
    </source>
</evidence>
<keyword evidence="5" id="KW-0732">Signal</keyword>
<name>A0A9W7E9V3_9STRA</name>
<protein>
    <recommendedName>
        <fullName evidence="6">Aspartyl/asparaginy/proline hydroxylase domain-containing protein</fullName>
    </recommendedName>
</protein>
<dbReference type="GO" id="GO:0051213">
    <property type="term" value="F:dioxygenase activity"/>
    <property type="evidence" value="ECO:0007669"/>
    <property type="project" value="UniProtKB-KW"/>
</dbReference>
<feature type="region of interest" description="Disordered" evidence="4">
    <location>
        <begin position="39"/>
        <end position="88"/>
    </location>
</feature>
<dbReference type="SUPFAM" id="SSF51197">
    <property type="entry name" value="Clavaminate synthase-like"/>
    <property type="match status" value="1"/>
</dbReference>
<evidence type="ECO:0000313" key="8">
    <source>
        <dbReference type="Proteomes" id="UP001165085"/>
    </source>
</evidence>
<evidence type="ECO:0000256" key="2">
    <source>
        <dbReference type="ARBA" id="ARBA00022964"/>
    </source>
</evidence>
<evidence type="ECO:0000256" key="5">
    <source>
        <dbReference type="SAM" id="SignalP"/>
    </source>
</evidence>
<keyword evidence="2" id="KW-0223">Dioxygenase</keyword>
<feature type="domain" description="Aspartyl/asparaginy/proline hydroxylase" evidence="6">
    <location>
        <begin position="202"/>
        <end position="354"/>
    </location>
</feature>
<evidence type="ECO:0000256" key="4">
    <source>
        <dbReference type="SAM" id="MobiDB-lite"/>
    </source>
</evidence>
<dbReference type="AlphaFoldDB" id="A0A9W7E9V3"/>
<feature type="compositionally biased region" description="Polar residues" evidence="4">
    <location>
        <begin position="74"/>
        <end position="88"/>
    </location>
</feature>
<keyword evidence="8" id="KW-1185">Reference proteome</keyword>
<evidence type="ECO:0000259" key="6">
    <source>
        <dbReference type="Pfam" id="PF05118"/>
    </source>
</evidence>